<accession>A0A5N6UE76</accession>
<dbReference type="EMBL" id="ML738758">
    <property type="protein sequence ID" value="KAE8156521.1"/>
    <property type="molecule type" value="Genomic_DNA"/>
</dbReference>
<dbReference type="AlphaFoldDB" id="A0A5N6UE76"/>
<keyword evidence="1" id="KW-0472">Membrane</keyword>
<evidence type="ECO:0000256" key="1">
    <source>
        <dbReference type="SAM" id="Phobius"/>
    </source>
</evidence>
<feature type="transmembrane region" description="Helical" evidence="1">
    <location>
        <begin position="6"/>
        <end position="28"/>
    </location>
</feature>
<sequence>MAATRFLHLPLVNCSLLTALIIWQNYLLRRRWISSTGLLQCQIYMDLNSFHTFISLPDQYKPV</sequence>
<dbReference type="Proteomes" id="UP000326950">
    <property type="component" value="Unassembled WGS sequence"/>
</dbReference>
<evidence type="ECO:0000313" key="3">
    <source>
        <dbReference type="Proteomes" id="UP000326950"/>
    </source>
</evidence>
<keyword evidence="1" id="KW-0812">Transmembrane</keyword>
<keyword evidence="1" id="KW-1133">Transmembrane helix</keyword>
<evidence type="ECO:0000313" key="2">
    <source>
        <dbReference type="EMBL" id="KAE8156521.1"/>
    </source>
</evidence>
<keyword evidence="3" id="KW-1185">Reference proteome</keyword>
<name>A0A5N6UE76_ASPTM</name>
<proteinExistence type="predicted"/>
<protein>
    <submittedName>
        <fullName evidence="2">Uncharacterized protein</fullName>
    </submittedName>
</protein>
<organism evidence="2 3">
    <name type="scientific">Aspergillus tamarii</name>
    <dbReference type="NCBI Taxonomy" id="41984"/>
    <lineage>
        <taxon>Eukaryota</taxon>
        <taxon>Fungi</taxon>
        <taxon>Dikarya</taxon>
        <taxon>Ascomycota</taxon>
        <taxon>Pezizomycotina</taxon>
        <taxon>Eurotiomycetes</taxon>
        <taxon>Eurotiomycetidae</taxon>
        <taxon>Eurotiales</taxon>
        <taxon>Aspergillaceae</taxon>
        <taxon>Aspergillus</taxon>
        <taxon>Aspergillus subgen. Circumdati</taxon>
    </lineage>
</organism>
<gene>
    <name evidence="2" type="ORF">BDV40DRAFT_280904</name>
</gene>
<reference evidence="2 3" key="1">
    <citation type="submission" date="2019-04" db="EMBL/GenBank/DDBJ databases">
        <title>Friends and foes A comparative genomics study of 23 Aspergillus species from section Flavi.</title>
        <authorList>
            <consortium name="DOE Joint Genome Institute"/>
            <person name="Kjaerbolling I."/>
            <person name="Vesth T."/>
            <person name="Frisvad J.C."/>
            <person name="Nybo J.L."/>
            <person name="Theobald S."/>
            <person name="Kildgaard S."/>
            <person name="Isbrandt T."/>
            <person name="Kuo A."/>
            <person name="Sato A."/>
            <person name="Lyhne E.K."/>
            <person name="Kogle M.E."/>
            <person name="Wiebenga A."/>
            <person name="Kun R.S."/>
            <person name="Lubbers R.J."/>
            <person name="Makela M.R."/>
            <person name="Barry K."/>
            <person name="Chovatia M."/>
            <person name="Clum A."/>
            <person name="Daum C."/>
            <person name="Haridas S."/>
            <person name="He G."/>
            <person name="LaButti K."/>
            <person name="Lipzen A."/>
            <person name="Mondo S."/>
            <person name="Riley R."/>
            <person name="Salamov A."/>
            <person name="Simmons B.A."/>
            <person name="Magnuson J.K."/>
            <person name="Henrissat B."/>
            <person name="Mortensen U.H."/>
            <person name="Larsen T.O."/>
            <person name="Devries R.P."/>
            <person name="Grigoriev I.V."/>
            <person name="Machida M."/>
            <person name="Baker S.E."/>
            <person name="Andersen M.R."/>
        </authorList>
    </citation>
    <scope>NUCLEOTIDE SEQUENCE [LARGE SCALE GENOMIC DNA]</scope>
    <source>
        <strain evidence="2 3">CBS 117626</strain>
    </source>
</reference>